<feature type="transmembrane region" description="Helical" evidence="1">
    <location>
        <begin position="101"/>
        <end position="129"/>
    </location>
</feature>
<feature type="transmembrane region" description="Helical" evidence="1">
    <location>
        <begin position="226"/>
        <end position="243"/>
    </location>
</feature>
<feature type="transmembrane region" description="Helical" evidence="1">
    <location>
        <begin position="249"/>
        <end position="268"/>
    </location>
</feature>
<organism evidence="2 3">
    <name type="scientific">Lactobacillus melliventris</name>
    <dbReference type="NCBI Taxonomy" id="1218507"/>
    <lineage>
        <taxon>Bacteria</taxon>
        <taxon>Bacillati</taxon>
        <taxon>Bacillota</taxon>
        <taxon>Bacilli</taxon>
        <taxon>Lactobacillales</taxon>
        <taxon>Lactobacillaceae</taxon>
        <taxon>Lactobacillus</taxon>
    </lineage>
</organism>
<dbReference type="GO" id="GO:0005886">
    <property type="term" value="C:plasma membrane"/>
    <property type="evidence" value="ECO:0007669"/>
    <property type="project" value="TreeGrafter"/>
</dbReference>
<proteinExistence type="predicted"/>
<dbReference type="EMBL" id="JXLI01000006">
    <property type="protein sequence ID" value="KJY57821.1"/>
    <property type="molecule type" value="Genomic_DNA"/>
</dbReference>
<dbReference type="InterPro" id="IPR050303">
    <property type="entry name" value="GatZ_KbaZ_carbometab"/>
</dbReference>
<dbReference type="OrthoDB" id="9795582at2"/>
<dbReference type="Proteomes" id="UP000033531">
    <property type="component" value="Unassembled WGS sequence"/>
</dbReference>
<dbReference type="PATRIC" id="fig|1218507.3.peg.489"/>
<accession>A0A0F4LJR7</accession>
<dbReference type="HOGENOM" id="CLU_060742_0_0_9"/>
<comment type="caution">
    <text evidence="2">The sequence shown here is derived from an EMBL/GenBank/DDBJ whole genome shotgun (WGS) entry which is preliminary data.</text>
</comment>
<feature type="transmembrane region" description="Helical" evidence="1">
    <location>
        <begin position="141"/>
        <end position="162"/>
    </location>
</feature>
<keyword evidence="1" id="KW-1133">Transmembrane helix</keyword>
<keyword evidence="1" id="KW-0812">Transmembrane</keyword>
<dbReference type="AlphaFoldDB" id="A0A0F4LJR7"/>
<evidence type="ECO:0000313" key="2">
    <source>
        <dbReference type="EMBL" id="KJY57821.1"/>
    </source>
</evidence>
<reference evidence="2 3" key="1">
    <citation type="submission" date="2015-01" db="EMBL/GenBank/DDBJ databases">
        <title>Comparative genomics of the lactic acid bacteria isolated from the honey bee gut.</title>
        <authorList>
            <person name="Ellegaard K.M."/>
            <person name="Tamarit D."/>
            <person name="Javelind E."/>
            <person name="Olofsson T."/>
            <person name="Andersson S.G."/>
            <person name="Vasquez A."/>
        </authorList>
    </citation>
    <scope>NUCLEOTIDE SEQUENCE [LARGE SCALE GENOMIC DNA]</scope>
    <source>
        <strain evidence="2 3">Hma8</strain>
    </source>
</reference>
<dbReference type="InterPro" id="IPR004704">
    <property type="entry name" value="PTS_IID_man"/>
</dbReference>
<gene>
    <name evidence="2" type="ORF">JF74_03240</name>
</gene>
<dbReference type="STRING" id="1218507.JF74_03240"/>
<evidence type="ECO:0000256" key="1">
    <source>
        <dbReference type="SAM" id="Phobius"/>
    </source>
</evidence>
<protein>
    <submittedName>
        <fullName evidence="2">PTS Man IID</fullName>
    </submittedName>
</protein>
<evidence type="ECO:0000313" key="3">
    <source>
        <dbReference type="Proteomes" id="UP000033531"/>
    </source>
</evidence>
<dbReference type="GO" id="GO:0009401">
    <property type="term" value="P:phosphoenolpyruvate-dependent sugar phosphotransferase system"/>
    <property type="evidence" value="ECO:0007669"/>
    <property type="project" value="InterPro"/>
</dbReference>
<dbReference type="PANTHER" id="PTHR32502">
    <property type="entry name" value="N-ACETYLGALACTOSAMINE PERMEASE II COMPONENT-RELATED"/>
    <property type="match status" value="1"/>
</dbReference>
<feature type="transmembrane region" description="Helical" evidence="1">
    <location>
        <begin position="182"/>
        <end position="205"/>
    </location>
</feature>
<dbReference type="RefSeq" id="WP_046324267.1">
    <property type="nucleotide sequence ID" value="NZ_JBHTMT010000006.1"/>
</dbReference>
<name>A0A0F4LJR7_9LACO</name>
<dbReference type="Pfam" id="PF03613">
    <property type="entry name" value="EIID-AGA"/>
    <property type="match status" value="1"/>
</dbReference>
<keyword evidence="1" id="KW-0472">Membrane</keyword>
<dbReference type="PANTHER" id="PTHR32502:SF23">
    <property type="entry name" value="TRANSPORT PROTEIN, PTS SYSTEM"/>
    <property type="match status" value="1"/>
</dbReference>
<sequence length="269" mass="29457">MNNKKLTKKDLHSIFWRAFALQGGFNYEKMQNIGYVYAMEPVIKRLYSSTKDRAAALKRHLALFNCTPAMTPMIMGISSAMEEQYANNPSSMDPDSINSVKAALMAPFSGIGDSIFFGTFRVIAAGIGASFAKQGSILGPILFFALYNLPVTLIRAFGLKYGYKWGVESLDEVQKNGVMDQIMQIVGIIGMMVVGGMVATMLPVTTTLKFSMTGATVKLQTILDQVMPKLLPLLVTLLVFYLIRKKVSVSKLTVGVLILGILLHVIGIL</sequence>
<dbReference type="PROSITE" id="PS51108">
    <property type="entry name" value="PTS_EIID"/>
    <property type="match status" value="1"/>
</dbReference>